<evidence type="ECO:0000313" key="3">
    <source>
        <dbReference type="Proteomes" id="UP001418796"/>
    </source>
</evidence>
<dbReference type="Pfam" id="PF03806">
    <property type="entry name" value="ABG_transport"/>
    <property type="match status" value="1"/>
</dbReference>
<feature type="transmembrane region" description="Helical" evidence="1">
    <location>
        <begin position="158"/>
        <end position="178"/>
    </location>
</feature>
<feature type="transmembrane region" description="Helical" evidence="1">
    <location>
        <begin position="111"/>
        <end position="131"/>
    </location>
</feature>
<comment type="caution">
    <text evidence="2">The sequence shown here is derived from an EMBL/GenBank/DDBJ whole genome shotgun (WGS) entry which is preliminary data.</text>
</comment>
<keyword evidence="1" id="KW-0812">Transmembrane</keyword>
<dbReference type="Proteomes" id="UP001418796">
    <property type="component" value="Unassembled WGS sequence"/>
</dbReference>
<dbReference type="RefSeq" id="WP_343131504.1">
    <property type="nucleotide sequence ID" value="NZ_JBCITK010000001.1"/>
</dbReference>
<feature type="transmembrane region" description="Helical" evidence="1">
    <location>
        <begin position="137"/>
        <end position="153"/>
    </location>
</feature>
<protein>
    <submittedName>
        <fullName evidence="2">AbgT family transporter</fullName>
    </submittedName>
</protein>
<feature type="transmembrane region" description="Helical" evidence="1">
    <location>
        <begin position="297"/>
        <end position="314"/>
    </location>
</feature>
<feature type="transmembrane region" description="Helical" evidence="1">
    <location>
        <begin position="258"/>
        <end position="277"/>
    </location>
</feature>
<organism evidence="2 3">
    <name type="scientific">Alkalicoccobacillus gibsonii</name>
    <dbReference type="NCBI Taxonomy" id="79881"/>
    <lineage>
        <taxon>Bacteria</taxon>
        <taxon>Bacillati</taxon>
        <taxon>Bacillota</taxon>
        <taxon>Bacilli</taxon>
        <taxon>Bacillales</taxon>
        <taxon>Bacillaceae</taxon>
        <taxon>Alkalicoccobacillus</taxon>
    </lineage>
</organism>
<keyword evidence="3" id="KW-1185">Reference proteome</keyword>
<keyword evidence="1" id="KW-0472">Membrane</keyword>
<feature type="transmembrane region" description="Helical" evidence="1">
    <location>
        <begin position="335"/>
        <end position="355"/>
    </location>
</feature>
<dbReference type="PANTHER" id="PTHR30282">
    <property type="entry name" value="P-AMINOBENZOYL GLUTAMATE TRANSPORTER"/>
    <property type="match status" value="1"/>
</dbReference>
<feature type="transmembrane region" description="Helical" evidence="1">
    <location>
        <begin position="208"/>
        <end position="226"/>
    </location>
</feature>
<dbReference type="EMBL" id="JBCITK010000001">
    <property type="protein sequence ID" value="MEN0644887.1"/>
    <property type="molecule type" value="Genomic_DNA"/>
</dbReference>
<feature type="transmembrane region" description="Helical" evidence="1">
    <location>
        <begin position="463"/>
        <end position="486"/>
    </location>
</feature>
<evidence type="ECO:0000256" key="1">
    <source>
        <dbReference type="SAM" id="Phobius"/>
    </source>
</evidence>
<accession>A0ABU9VLX1</accession>
<keyword evidence="1" id="KW-1133">Transmembrane helix</keyword>
<dbReference type="InterPro" id="IPR004697">
    <property type="entry name" value="AbgT"/>
</dbReference>
<name>A0ABU9VLX1_9BACI</name>
<feature type="transmembrane region" description="Helical" evidence="1">
    <location>
        <begin position="24"/>
        <end position="43"/>
    </location>
</feature>
<proteinExistence type="predicted"/>
<evidence type="ECO:0000313" key="2">
    <source>
        <dbReference type="EMBL" id="MEN0644887.1"/>
    </source>
</evidence>
<feature type="transmembrane region" description="Helical" evidence="1">
    <location>
        <begin position="79"/>
        <end position="99"/>
    </location>
</feature>
<gene>
    <name evidence="2" type="ORF">MKY91_17160</name>
</gene>
<reference evidence="2 3" key="1">
    <citation type="submission" date="2024-03" db="EMBL/GenBank/DDBJ databases">
        <title>Bacilli Hybrid Assemblies.</title>
        <authorList>
            <person name="Kovac J."/>
        </authorList>
    </citation>
    <scope>NUCLEOTIDE SEQUENCE [LARGE SCALE GENOMIC DNA]</scope>
    <source>
        <strain evidence="2 3">FSL R7-0666</strain>
    </source>
</reference>
<dbReference type="PANTHER" id="PTHR30282:SF0">
    <property type="entry name" value="P-AMINOBENZOYL-GLUTAMATE TRANSPORT PROTEIN"/>
    <property type="match status" value="1"/>
</dbReference>
<feature type="transmembrane region" description="Helical" evidence="1">
    <location>
        <begin position="375"/>
        <end position="395"/>
    </location>
</feature>
<feature type="transmembrane region" description="Helical" evidence="1">
    <location>
        <begin position="402"/>
        <end position="418"/>
    </location>
</feature>
<sequence>MMKRVFQRALAGVEKVGNVLPQPITIFLMLIGLLFVLSTVFALTGVTVTNPATGEVTEIRSLLSGDGVTFMTGTLVQNFTGFAPLGLVLTIMLGIGLAERVGLLSAFIKKLMMAAPVWLVPYAIFFMGNFATVAADSAYLIVPPLAGIIYYSLGRHPVAGVVTGFVGVSSGYATGILITSNEPLLAGITNEAMAVLDMTGTVTPISNYYFMVAGALLCTIIGGTLTRKLTEPRLGAYTGDVVESTEPVSKEETQALKLTGLVALIYIAILGVGMFVPNSILLNEEGGLVPSPFLDGIVVYLLILFALIGITYGLKMKRIKGMKDVAHYMGEAIGSMRNFIVLVFFIGQFTAFFQWSGIGLWVSVNGTDFLEAVNFTGIGLIILFILMTSLMNLVITSGSGQWAIFAPIFIPMFIQLGYDPAFTQMAYRVGDSSTSMITPLSAYTMITLEFIRKYNKDAGFGSFISLTLPYAICILTGMTLLLILFYTLGIPVGPGSGVRL</sequence>
<feature type="transmembrane region" description="Helical" evidence="1">
    <location>
        <begin position="433"/>
        <end position="451"/>
    </location>
</feature>